<gene>
    <name evidence="3" type="ORF">ACFSKL_13945</name>
</gene>
<comment type="caution">
    <text evidence="3">The sequence shown here is derived from an EMBL/GenBank/DDBJ whole genome shotgun (WGS) entry which is preliminary data.</text>
</comment>
<sequence>MRENRKNLDDQDRDYGFPFVELVPLEIAEPANADVVVAQNEMEQEEKMEEAEALVPAASKLPEVEKVQEPPLQAKKSPDKALDQASKKSSSPMILILLLLAIVILGAMAYFLYYVPNQEQSTSVDASEAVQETINAPITIEEENIQDENAVNEGETQVIEEEEITPTEPELTIIQSRADKPRYFIVVGSVVAERYAMEESKQYLEKGHHTWIVFPYGDIKNFRIAVGKYDNIETATEAWETAKSEFGDAIWILKY</sequence>
<name>A0ABW4VP54_9BACT</name>
<evidence type="ECO:0000313" key="4">
    <source>
        <dbReference type="Proteomes" id="UP001597361"/>
    </source>
</evidence>
<keyword evidence="4" id="KW-1185">Reference proteome</keyword>
<keyword evidence="2" id="KW-0812">Transmembrane</keyword>
<evidence type="ECO:0000256" key="1">
    <source>
        <dbReference type="SAM" id="MobiDB-lite"/>
    </source>
</evidence>
<dbReference type="RefSeq" id="WP_376886920.1">
    <property type="nucleotide sequence ID" value="NZ_JBHUHR010000039.1"/>
</dbReference>
<dbReference type="Proteomes" id="UP001597361">
    <property type="component" value="Unassembled WGS sequence"/>
</dbReference>
<reference evidence="4" key="1">
    <citation type="journal article" date="2019" name="Int. J. Syst. Evol. Microbiol.">
        <title>The Global Catalogue of Microorganisms (GCM) 10K type strain sequencing project: providing services to taxonomists for standard genome sequencing and annotation.</title>
        <authorList>
            <consortium name="The Broad Institute Genomics Platform"/>
            <consortium name="The Broad Institute Genome Sequencing Center for Infectious Disease"/>
            <person name="Wu L."/>
            <person name="Ma J."/>
        </authorList>
    </citation>
    <scope>NUCLEOTIDE SEQUENCE [LARGE SCALE GENOMIC DNA]</scope>
    <source>
        <strain evidence="4">CGMCC 1.15180</strain>
    </source>
</reference>
<organism evidence="3 4">
    <name type="scientific">Belliella marina</name>
    <dbReference type="NCBI Taxonomy" id="1644146"/>
    <lineage>
        <taxon>Bacteria</taxon>
        <taxon>Pseudomonadati</taxon>
        <taxon>Bacteroidota</taxon>
        <taxon>Cytophagia</taxon>
        <taxon>Cytophagales</taxon>
        <taxon>Cyclobacteriaceae</taxon>
        <taxon>Belliella</taxon>
    </lineage>
</organism>
<accession>A0ABW4VP54</accession>
<keyword evidence="2" id="KW-1133">Transmembrane helix</keyword>
<dbReference type="EMBL" id="JBHUHR010000039">
    <property type="protein sequence ID" value="MFD2035901.1"/>
    <property type="molecule type" value="Genomic_DNA"/>
</dbReference>
<keyword evidence="2" id="KW-0472">Membrane</keyword>
<evidence type="ECO:0008006" key="5">
    <source>
        <dbReference type="Google" id="ProtNLM"/>
    </source>
</evidence>
<proteinExistence type="predicted"/>
<feature type="transmembrane region" description="Helical" evidence="2">
    <location>
        <begin position="94"/>
        <end position="115"/>
    </location>
</feature>
<feature type="region of interest" description="Disordered" evidence="1">
    <location>
        <begin position="60"/>
        <end position="84"/>
    </location>
</feature>
<evidence type="ECO:0000313" key="3">
    <source>
        <dbReference type="EMBL" id="MFD2035901.1"/>
    </source>
</evidence>
<evidence type="ECO:0000256" key="2">
    <source>
        <dbReference type="SAM" id="Phobius"/>
    </source>
</evidence>
<protein>
    <recommendedName>
        <fullName evidence="5">SPOR domain-containing protein</fullName>
    </recommendedName>
</protein>